<evidence type="ECO:0000256" key="7">
    <source>
        <dbReference type="ARBA" id="ARBA00048220"/>
    </source>
</evidence>
<dbReference type="Gene3D" id="3.30.420.40">
    <property type="match status" value="1"/>
</dbReference>
<evidence type="ECO:0000313" key="13">
    <source>
        <dbReference type="Proteomes" id="UP000193978"/>
    </source>
</evidence>
<dbReference type="STRING" id="655015.B1812_13045"/>
<accession>A0A1W6MWC5</accession>
<evidence type="ECO:0000256" key="4">
    <source>
        <dbReference type="ARBA" id="ARBA00022723"/>
    </source>
</evidence>
<keyword evidence="5" id="KW-0863">Zinc-finger</keyword>
<dbReference type="InterPro" id="IPR017968">
    <property type="entry name" value="Acylphosphatase_CS"/>
</dbReference>
<reference evidence="12 13" key="1">
    <citation type="submission" date="2017-02" db="EMBL/GenBank/DDBJ databases">
        <authorList>
            <person name="Peterson S.W."/>
        </authorList>
    </citation>
    <scope>NUCLEOTIDE SEQUENCE [LARGE SCALE GENOMIC DNA]</scope>
    <source>
        <strain evidence="12 13">S285</strain>
    </source>
</reference>
<dbReference type="AlphaFoldDB" id="A0A1W6MWC5"/>
<dbReference type="KEGG" id="mbry:B1812_13045"/>
<dbReference type="Pfam" id="PF22521">
    <property type="entry name" value="HypF_C_2"/>
    <property type="match status" value="1"/>
</dbReference>
<keyword evidence="3" id="KW-0436">Ligase</keyword>
<dbReference type="RefSeq" id="WP_085771973.1">
    <property type="nucleotide sequence ID" value="NZ_AP027149.1"/>
</dbReference>
<evidence type="ECO:0000256" key="9">
    <source>
        <dbReference type="PROSITE-ProRule" id="PRU00520"/>
    </source>
</evidence>
<dbReference type="InterPro" id="IPR055128">
    <property type="entry name" value="HypF_C_2"/>
</dbReference>
<feature type="active site" evidence="9">
    <location>
        <position position="28"/>
    </location>
</feature>
<dbReference type="InterPro" id="IPR001792">
    <property type="entry name" value="Acylphosphatase-like_dom"/>
</dbReference>
<evidence type="ECO:0000259" key="11">
    <source>
        <dbReference type="PROSITE" id="PS51163"/>
    </source>
</evidence>
<keyword evidence="6" id="KW-0862">Zinc</keyword>
<proteinExistence type="inferred from homology"/>
<evidence type="ECO:0000313" key="12">
    <source>
        <dbReference type="EMBL" id="ARN81855.1"/>
    </source>
</evidence>
<dbReference type="InterPro" id="IPR041440">
    <property type="entry name" value="HypF_C"/>
</dbReference>
<dbReference type="SUPFAM" id="SSF55821">
    <property type="entry name" value="YrdC/RibB"/>
    <property type="match status" value="1"/>
</dbReference>
<dbReference type="InterPro" id="IPR017945">
    <property type="entry name" value="DHBP_synth_RibB-like_a/b_dom"/>
</dbReference>
<dbReference type="GO" id="GO:0008270">
    <property type="term" value="F:zinc ion binding"/>
    <property type="evidence" value="ECO:0007669"/>
    <property type="project" value="UniProtKB-KW"/>
</dbReference>
<feature type="active site" evidence="9">
    <location>
        <position position="46"/>
    </location>
</feature>
<dbReference type="PANTHER" id="PTHR42959">
    <property type="entry name" value="CARBAMOYLTRANSFERASE"/>
    <property type="match status" value="1"/>
</dbReference>
<dbReference type="NCBIfam" id="TIGR00143">
    <property type="entry name" value="hypF"/>
    <property type="match status" value="1"/>
</dbReference>
<comment type="similarity">
    <text evidence="2 8">Belongs to the carbamoyltransferase HypF family.</text>
</comment>
<gene>
    <name evidence="12" type="ORF">B1812_13045</name>
</gene>
<comment type="pathway">
    <text evidence="1 8">Protein modification; [NiFe] hydrogenase maturation.</text>
</comment>
<dbReference type="Pfam" id="PF17788">
    <property type="entry name" value="HypF_C"/>
    <property type="match status" value="1"/>
</dbReference>
<feature type="domain" description="Acylphosphatase-like" evidence="10">
    <location>
        <begin position="13"/>
        <end position="97"/>
    </location>
</feature>
<dbReference type="Pfam" id="PF07503">
    <property type="entry name" value="zf-HYPF"/>
    <property type="match status" value="2"/>
</dbReference>
<dbReference type="PROSITE" id="PS00150">
    <property type="entry name" value="ACYLPHOSPHATASE_1"/>
    <property type="match status" value="1"/>
</dbReference>
<protein>
    <recommendedName>
        <fullName evidence="8">Carbamoyltransferase HypF</fullName>
        <ecNumber evidence="8">6.2.-.-</ecNumber>
    </recommendedName>
</protein>
<dbReference type="GO" id="GO:0003725">
    <property type="term" value="F:double-stranded RNA binding"/>
    <property type="evidence" value="ECO:0007669"/>
    <property type="project" value="InterPro"/>
</dbReference>
<organism evidence="12 13">
    <name type="scientific">Methylocystis bryophila</name>
    <dbReference type="NCBI Taxonomy" id="655015"/>
    <lineage>
        <taxon>Bacteria</taxon>
        <taxon>Pseudomonadati</taxon>
        <taxon>Pseudomonadota</taxon>
        <taxon>Alphaproteobacteria</taxon>
        <taxon>Hyphomicrobiales</taxon>
        <taxon>Methylocystaceae</taxon>
        <taxon>Methylocystis</taxon>
    </lineage>
</organism>
<dbReference type="GO" id="GO:0051604">
    <property type="term" value="P:protein maturation"/>
    <property type="evidence" value="ECO:0007669"/>
    <property type="project" value="TreeGrafter"/>
</dbReference>
<comment type="catalytic activity">
    <reaction evidence="7 8">
        <text>C-terminal L-cysteinyl-[HypE protein] + carbamoyl phosphate + ATP + H2O = C-terminal S-carboxamide-L-cysteinyl-[HypE protein] + AMP + phosphate + diphosphate + H(+)</text>
        <dbReference type="Rhea" id="RHEA:55636"/>
        <dbReference type="Rhea" id="RHEA-COMP:14247"/>
        <dbReference type="Rhea" id="RHEA-COMP:14392"/>
        <dbReference type="ChEBI" id="CHEBI:15377"/>
        <dbReference type="ChEBI" id="CHEBI:15378"/>
        <dbReference type="ChEBI" id="CHEBI:30616"/>
        <dbReference type="ChEBI" id="CHEBI:33019"/>
        <dbReference type="ChEBI" id="CHEBI:43474"/>
        <dbReference type="ChEBI" id="CHEBI:58228"/>
        <dbReference type="ChEBI" id="CHEBI:76913"/>
        <dbReference type="ChEBI" id="CHEBI:139126"/>
        <dbReference type="ChEBI" id="CHEBI:456215"/>
    </reaction>
</comment>
<name>A0A1W6MWC5_9HYPH</name>
<dbReference type="PROSITE" id="PS51163">
    <property type="entry name" value="YRDC"/>
    <property type="match status" value="1"/>
</dbReference>
<dbReference type="Proteomes" id="UP000193978">
    <property type="component" value="Chromosome"/>
</dbReference>
<keyword evidence="9" id="KW-0378">Hydrolase</keyword>
<dbReference type="SUPFAM" id="SSF54975">
    <property type="entry name" value="Acylphosphatase/BLUF domain-like"/>
    <property type="match status" value="1"/>
</dbReference>
<dbReference type="Gene3D" id="3.30.420.360">
    <property type="match status" value="1"/>
</dbReference>
<evidence type="ECO:0000256" key="1">
    <source>
        <dbReference type="ARBA" id="ARBA00004711"/>
    </source>
</evidence>
<dbReference type="EMBL" id="CP019948">
    <property type="protein sequence ID" value="ARN81855.1"/>
    <property type="molecule type" value="Genomic_DNA"/>
</dbReference>
<evidence type="ECO:0000256" key="3">
    <source>
        <dbReference type="ARBA" id="ARBA00022598"/>
    </source>
</evidence>
<sequence>MEPARSQSGASERLRLRVRGAVQGVGFRPFVHGLARALDLGGFVRNDAEGVLLEIEGARAQEFVAALRRSPPPLARIDTVEAQSVAPKAESEFCIETSVAGEARTRIPADAAVCEECLDELFDPRSRFHLYPFVNCTHCGPRYTLTRRLPFDRSQTTMAPFAMCEACAADFRNLSSRRFHAQTIACPQCGPRLDASIEDIAACLRQGGIVALKGVGGFHLLCDARNEAAVQELRRRKQRDAKPFGVMVLNAASAGRIGVLDESSRALLSSPARPIVVVEKADALAASVAPGLSRIGVMLAYTPAHHLIFHALAGEPEGRDWRDAPLDRVLVATSANMSGEPLIIDDDEAREKLRRVADLIVGFDREIVARADDSVMTMIAGAPAFLRRARGFVPEPIPLADDGPDVLALGAHLKTTVTVTRGREAFVSTHIGSLSDAATLRHHAETVARMLDILDVRPECVACDLHPDLHTTRIAEASGLPIFRAQHHAAHIAAILAEHGVEDAALGAALDGFGYGDDGGAWGGELMGIDGCNWRRVGHLAPAPLPGGDSAARSPWRMGVAMLAGLGRGAEAEARFPQQPLAGAVAHLALSPGVSQTTSLGRLFDAAAALLGLRLEQDYEGQAAMELEALCHAPRALPEGFLLREGVLDFSPLFLYLVEEKPSQVEGAELFHGTLIEGLAAWISEAARRFERRRVALGGGCLMNAVLTQGVTLQLQKAGIEPLVARRVPSNDGGLSLGQALLARRARLAGWEN</sequence>
<dbReference type="InterPro" id="IPR006070">
    <property type="entry name" value="Sua5-like_dom"/>
</dbReference>
<dbReference type="InterPro" id="IPR036046">
    <property type="entry name" value="Acylphosphatase-like_dom_sf"/>
</dbReference>
<keyword evidence="13" id="KW-1185">Reference proteome</keyword>
<evidence type="ECO:0000256" key="6">
    <source>
        <dbReference type="ARBA" id="ARBA00022833"/>
    </source>
</evidence>
<evidence type="ECO:0000256" key="5">
    <source>
        <dbReference type="ARBA" id="ARBA00022771"/>
    </source>
</evidence>
<dbReference type="Pfam" id="PF00708">
    <property type="entry name" value="Acylphosphatase"/>
    <property type="match status" value="1"/>
</dbReference>
<dbReference type="UniPathway" id="UPA00335"/>
<dbReference type="Pfam" id="PF01300">
    <property type="entry name" value="Sua5_yciO_yrdC"/>
    <property type="match status" value="1"/>
</dbReference>
<dbReference type="OrthoDB" id="9808093at2"/>
<evidence type="ECO:0000256" key="2">
    <source>
        <dbReference type="ARBA" id="ARBA00008097"/>
    </source>
</evidence>
<dbReference type="GO" id="GO:0016874">
    <property type="term" value="F:ligase activity"/>
    <property type="evidence" value="ECO:0007669"/>
    <property type="project" value="UniProtKB-UniRule"/>
</dbReference>
<feature type="domain" description="YrdC-like" evidence="11">
    <location>
        <begin position="194"/>
        <end position="391"/>
    </location>
</feature>
<dbReference type="InterPro" id="IPR011125">
    <property type="entry name" value="Znf_HypF"/>
</dbReference>
<dbReference type="GO" id="GO:0016743">
    <property type="term" value="F:carboxyl- or carbamoyltransferase activity"/>
    <property type="evidence" value="ECO:0007669"/>
    <property type="project" value="UniProtKB-UniRule"/>
</dbReference>
<dbReference type="PANTHER" id="PTHR42959:SF1">
    <property type="entry name" value="CARBAMOYLTRANSFERASE HYPF"/>
    <property type="match status" value="1"/>
</dbReference>
<comment type="function">
    <text evidence="8">Involved in the maturation of [NiFe] hydrogenases. Along with HypE, it catalyzes the synthesis of the CN ligands of the active site iron of [NiFe]-hydrogenases. HypF functions as a carbamoyl transferase using carbamoylphosphate as a substrate and transferring the carboxamido moiety in an ATP-dependent reaction to the thiolate of the C-terminal cysteine of HypE yielding a protein-S-carboxamide.</text>
</comment>
<evidence type="ECO:0000259" key="10">
    <source>
        <dbReference type="PROSITE" id="PS51160"/>
    </source>
</evidence>
<dbReference type="InterPro" id="IPR004421">
    <property type="entry name" value="Carbamoyltransferase_HypF"/>
</dbReference>
<comment type="catalytic activity">
    <reaction evidence="9">
        <text>an acyl phosphate + H2O = a carboxylate + phosphate + H(+)</text>
        <dbReference type="Rhea" id="RHEA:14965"/>
        <dbReference type="ChEBI" id="CHEBI:15377"/>
        <dbReference type="ChEBI" id="CHEBI:15378"/>
        <dbReference type="ChEBI" id="CHEBI:29067"/>
        <dbReference type="ChEBI" id="CHEBI:43474"/>
        <dbReference type="ChEBI" id="CHEBI:59918"/>
        <dbReference type="EC" id="3.6.1.7"/>
    </reaction>
</comment>
<keyword evidence="12" id="KW-0808">Transferase</keyword>
<dbReference type="PROSITE" id="PS51160">
    <property type="entry name" value="ACYLPHOSPHATASE_3"/>
    <property type="match status" value="1"/>
</dbReference>
<evidence type="ECO:0000256" key="8">
    <source>
        <dbReference type="PIRNR" id="PIRNR006256"/>
    </source>
</evidence>
<dbReference type="GO" id="GO:0003998">
    <property type="term" value="F:acylphosphatase activity"/>
    <property type="evidence" value="ECO:0007669"/>
    <property type="project" value="UniProtKB-EC"/>
</dbReference>
<keyword evidence="4" id="KW-0479">Metal-binding</keyword>
<dbReference type="EC" id="6.2.-.-" evidence="8"/>
<dbReference type="PIRSF" id="PIRSF006256">
    <property type="entry name" value="CMPcnvr_hdrg_mat"/>
    <property type="match status" value="1"/>
</dbReference>
<dbReference type="Gene3D" id="3.90.870.50">
    <property type="match status" value="1"/>
</dbReference>
<dbReference type="Gene3D" id="3.30.110.120">
    <property type="match status" value="1"/>
</dbReference>
<dbReference type="InterPro" id="IPR051060">
    <property type="entry name" value="Carbamoyltrans_HypF-like"/>
</dbReference>